<gene>
    <name evidence="1" type="ORF">ccrud_02595</name>
</gene>
<dbReference type="RefSeq" id="WP_066564452.1">
    <property type="nucleotide sequence ID" value="NZ_CP015622.1"/>
</dbReference>
<proteinExistence type="predicted"/>
<dbReference type="AlphaFoldDB" id="A0A172QR84"/>
<dbReference type="Proteomes" id="UP000076929">
    <property type="component" value="Chromosome"/>
</dbReference>
<accession>A0A172QR84</accession>
<dbReference type="OrthoDB" id="4415055at2"/>
<dbReference type="EMBL" id="CP015622">
    <property type="protein sequence ID" value="ANE03205.1"/>
    <property type="molecule type" value="Genomic_DNA"/>
</dbReference>
<dbReference type="STRING" id="1652495.ccrud_02595"/>
<protein>
    <submittedName>
        <fullName evidence="1">Uncharacterized protein</fullName>
    </submittedName>
</protein>
<name>A0A172QR84_9CORY</name>
<sequence length="244" mass="27446">MKDPSRIPQVLAQLQRVWEAQPDLTLPTLFGMLGNRGIGWGNTDEDLVEALLTLYRENPGEVRGYAAACAPMSEEVVRGRFLVETESPAFRVTVDPYRVSVRRINREQPAPQPGVWEFEKLRRCRSGEPLVITDTEGVEHRFGVVVRITLLNENPTAEIESLTGVRRRKLGDKTYQLIFDDGDTALLNHGLELYQSSRRTVEQRSVKWDQLISATPGQTFKVQETGSGAVMELGMLEKIIPLEG</sequence>
<reference evidence="1 2" key="1">
    <citation type="submission" date="2016-05" db="EMBL/GenBank/DDBJ databases">
        <title>Complete genome sequence of Corynebacterium crudilactis, a new Corynebacterium species isolated from raw cow's milk.</title>
        <authorList>
            <person name="Christian R."/>
            <person name="Zimmermann J."/>
            <person name="Lipski A."/>
            <person name="Kalinowski J."/>
        </authorList>
    </citation>
    <scope>NUCLEOTIDE SEQUENCE [LARGE SCALE GENOMIC DNA]</scope>
    <source>
        <strain evidence="1 2">JZ16</strain>
    </source>
</reference>
<dbReference type="KEGG" id="ccjz:ccrud_02595"/>
<organism evidence="1 2">
    <name type="scientific">Corynebacterium crudilactis</name>
    <dbReference type="NCBI Taxonomy" id="1652495"/>
    <lineage>
        <taxon>Bacteria</taxon>
        <taxon>Bacillati</taxon>
        <taxon>Actinomycetota</taxon>
        <taxon>Actinomycetes</taxon>
        <taxon>Mycobacteriales</taxon>
        <taxon>Corynebacteriaceae</taxon>
        <taxon>Corynebacterium</taxon>
    </lineage>
</organism>
<evidence type="ECO:0000313" key="1">
    <source>
        <dbReference type="EMBL" id="ANE03205.1"/>
    </source>
</evidence>
<evidence type="ECO:0000313" key="2">
    <source>
        <dbReference type="Proteomes" id="UP000076929"/>
    </source>
</evidence>
<keyword evidence="2" id="KW-1185">Reference proteome</keyword>